<feature type="compositionally biased region" description="Polar residues" evidence="1">
    <location>
        <begin position="90"/>
        <end position="107"/>
    </location>
</feature>
<feature type="region of interest" description="Disordered" evidence="1">
    <location>
        <begin position="81"/>
        <end position="135"/>
    </location>
</feature>
<dbReference type="Gene3D" id="1.10.260.40">
    <property type="entry name" value="lambda repressor-like DNA-binding domains"/>
    <property type="match status" value="1"/>
</dbReference>
<evidence type="ECO:0000259" key="2">
    <source>
        <dbReference type="PROSITE" id="PS50943"/>
    </source>
</evidence>
<comment type="caution">
    <text evidence="3">The sequence shown here is derived from an EMBL/GenBank/DDBJ whole genome shotgun (WGS) entry which is preliminary data.</text>
</comment>
<evidence type="ECO:0000313" key="4">
    <source>
        <dbReference type="Proteomes" id="UP001499884"/>
    </source>
</evidence>
<evidence type="ECO:0000256" key="1">
    <source>
        <dbReference type="SAM" id="MobiDB-lite"/>
    </source>
</evidence>
<protein>
    <recommendedName>
        <fullName evidence="2">HTH cro/C1-type domain-containing protein</fullName>
    </recommendedName>
</protein>
<dbReference type="EMBL" id="BAABEP010000014">
    <property type="protein sequence ID" value="GAA3727597.1"/>
    <property type="molecule type" value="Genomic_DNA"/>
</dbReference>
<sequence>MIDQPWYRLVAGSDLLRTLMRRTGDGRPVSIRALAEAAQIHHSTIGHLLTGVQDVVREPIAQAIADRIGVDLHVLWERDGRTARSHRQTLTKTAEASSCSACPNSLNAEAAGSPVPTASSERTPARVAAEKGTSR</sequence>
<dbReference type="Pfam" id="PF13560">
    <property type="entry name" value="HTH_31"/>
    <property type="match status" value="1"/>
</dbReference>
<dbReference type="RefSeq" id="WP_345645866.1">
    <property type="nucleotide sequence ID" value="NZ_BAABEP010000014.1"/>
</dbReference>
<accession>A0ABP7EYX6</accession>
<dbReference type="PROSITE" id="PS50943">
    <property type="entry name" value="HTH_CROC1"/>
    <property type="match status" value="1"/>
</dbReference>
<dbReference type="InterPro" id="IPR010982">
    <property type="entry name" value="Lambda_DNA-bd_dom_sf"/>
</dbReference>
<proteinExistence type="predicted"/>
<organism evidence="3 4">
    <name type="scientific">Streptomyces tremellae</name>
    <dbReference type="NCBI Taxonomy" id="1124239"/>
    <lineage>
        <taxon>Bacteria</taxon>
        <taxon>Bacillati</taxon>
        <taxon>Actinomycetota</taxon>
        <taxon>Actinomycetes</taxon>
        <taxon>Kitasatosporales</taxon>
        <taxon>Streptomycetaceae</taxon>
        <taxon>Streptomyces</taxon>
    </lineage>
</organism>
<feature type="domain" description="HTH cro/C1-type" evidence="2">
    <location>
        <begin position="30"/>
        <end position="75"/>
    </location>
</feature>
<reference evidence="4" key="1">
    <citation type="journal article" date="2019" name="Int. J. Syst. Evol. Microbiol.">
        <title>The Global Catalogue of Microorganisms (GCM) 10K type strain sequencing project: providing services to taxonomists for standard genome sequencing and annotation.</title>
        <authorList>
            <consortium name="The Broad Institute Genomics Platform"/>
            <consortium name="The Broad Institute Genome Sequencing Center for Infectious Disease"/>
            <person name="Wu L."/>
            <person name="Ma J."/>
        </authorList>
    </citation>
    <scope>NUCLEOTIDE SEQUENCE [LARGE SCALE GENOMIC DNA]</scope>
    <source>
        <strain evidence="4">JCM 30846</strain>
    </source>
</reference>
<dbReference type="InterPro" id="IPR001387">
    <property type="entry name" value="Cro/C1-type_HTH"/>
</dbReference>
<dbReference type="Proteomes" id="UP001499884">
    <property type="component" value="Unassembled WGS sequence"/>
</dbReference>
<name>A0ABP7EYX6_9ACTN</name>
<gene>
    <name evidence="3" type="ORF">GCM10023082_26970</name>
</gene>
<evidence type="ECO:0000313" key="3">
    <source>
        <dbReference type="EMBL" id="GAA3727597.1"/>
    </source>
</evidence>
<keyword evidence="4" id="KW-1185">Reference proteome</keyword>